<evidence type="ECO:0000256" key="1">
    <source>
        <dbReference type="SAM" id="SignalP"/>
    </source>
</evidence>
<accession>A0AA39YB96</accession>
<feature type="chain" id="PRO_5041452945" description="Secreted protein" evidence="1">
    <location>
        <begin position="20"/>
        <end position="97"/>
    </location>
</feature>
<protein>
    <recommendedName>
        <fullName evidence="4">Secreted protein</fullName>
    </recommendedName>
</protein>
<keyword evidence="3" id="KW-1185">Reference proteome</keyword>
<evidence type="ECO:0000313" key="3">
    <source>
        <dbReference type="Proteomes" id="UP001174936"/>
    </source>
</evidence>
<feature type="signal peptide" evidence="1">
    <location>
        <begin position="1"/>
        <end position="19"/>
    </location>
</feature>
<evidence type="ECO:0008006" key="4">
    <source>
        <dbReference type="Google" id="ProtNLM"/>
    </source>
</evidence>
<dbReference type="AlphaFoldDB" id="A0AA39YB96"/>
<dbReference type="Proteomes" id="UP001174936">
    <property type="component" value="Unassembled WGS sequence"/>
</dbReference>
<dbReference type="EMBL" id="JAULSV010000003">
    <property type="protein sequence ID" value="KAK0649454.1"/>
    <property type="molecule type" value="Genomic_DNA"/>
</dbReference>
<proteinExistence type="predicted"/>
<sequence length="97" mass="10478">MSVPWLLFFVAAARRGGNGWLMPSSPNAGLAGHAGFIQAVLHVLDCLPVPLCRSFAPRVIYGRLSCRPQGPMGPDSCECRDSSSPPLIPPVYSIWWA</sequence>
<organism evidence="2 3">
    <name type="scientific">Cercophora newfieldiana</name>
    <dbReference type="NCBI Taxonomy" id="92897"/>
    <lineage>
        <taxon>Eukaryota</taxon>
        <taxon>Fungi</taxon>
        <taxon>Dikarya</taxon>
        <taxon>Ascomycota</taxon>
        <taxon>Pezizomycotina</taxon>
        <taxon>Sordariomycetes</taxon>
        <taxon>Sordariomycetidae</taxon>
        <taxon>Sordariales</taxon>
        <taxon>Lasiosphaeriaceae</taxon>
        <taxon>Cercophora</taxon>
    </lineage>
</organism>
<evidence type="ECO:0000313" key="2">
    <source>
        <dbReference type="EMBL" id="KAK0649454.1"/>
    </source>
</evidence>
<name>A0AA39YB96_9PEZI</name>
<gene>
    <name evidence="2" type="ORF">B0T16DRAFT_131447</name>
</gene>
<reference evidence="2" key="1">
    <citation type="submission" date="2023-06" db="EMBL/GenBank/DDBJ databases">
        <title>Genome-scale phylogeny and comparative genomics of the fungal order Sordariales.</title>
        <authorList>
            <consortium name="Lawrence Berkeley National Laboratory"/>
            <person name="Hensen N."/>
            <person name="Bonometti L."/>
            <person name="Westerberg I."/>
            <person name="Brannstrom I.O."/>
            <person name="Guillou S."/>
            <person name="Cros-Aarteil S."/>
            <person name="Calhoun S."/>
            <person name="Haridas S."/>
            <person name="Kuo A."/>
            <person name="Mondo S."/>
            <person name="Pangilinan J."/>
            <person name="Riley R."/>
            <person name="Labutti K."/>
            <person name="Andreopoulos B."/>
            <person name="Lipzen A."/>
            <person name="Chen C."/>
            <person name="Yanf M."/>
            <person name="Daum C."/>
            <person name="Ng V."/>
            <person name="Clum A."/>
            <person name="Steindorff A."/>
            <person name="Ohm R."/>
            <person name="Martin F."/>
            <person name="Silar P."/>
            <person name="Natvig D."/>
            <person name="Lalanne C."/>
            <person name="Gautier V."/>
            <person name="Ament-Velasquez S.L."/>
            <person name="Kruys A."/>
            <person name="Hutchinson M.I."/>
            <person name="Powell A.J."/>
            <person name="Barry K."/>
            <person name="Miller A.N."/>
            <person name="Grigoriev I.V."/>
            <person name="Debuchy R."/>
            <person name="Gladieux P."/>
            <person name="Thoren M.H."/>
            <person name="Johannesson H."/>
        </authorList>
    </citation>
    <scope>NUCLEOTIDE SEQUENCE</scope>
    <source>
        <strain evidence="2">SMH2532-1</strain>
    </source>
</reference>
<keyword evidence="1" id="KW-0732">Signal</keyword>
<comment type="caution">
    <text evidence="2">The sequence shown here is derived from an EMBL/GenBank/DDBJ whole genome shotgun (WGS) entry which is preliminary data.</text>
</comment>